<dbReference type="Proteomes" id="UP000298656">
    <property type="component" value="Chromosome 2"/>
</dbReference>
<dbReference type="PROSITE" id="PS50293">
    <property type="entry name" value="TPR_REGION"/>
    <property type="match status" value="2"/>
</dbReference>
<feature type="repeat" description="TPR" evidence="8">
    <location>
        <begin position="109"/>
        <end position="142"/>
    </location>
</feature>
<dbReference type="InterPro" id="IPR019734">
    <property type="entry name" value="TPR_rpt"/>
</dbReference>
<dbReference type="Pfam" id="PF13414">
    <property type="entry name" value="TPR_11"/>
    <property type="match status" value="1"/>
</dbReference>
<dbReference type="Gene3D" id="3.40.50.11380">
    <property type="match status" value="1"/>
</dbReference>
<dbReference type="EC" id="2.4.1.255" evidence="3"/>
<feature type="repeat" description="TPR" evidence="8">
    <location>
        <begin position="143"/>
        <end position="176"/>
    </location>
</feature>
<evidence type="ECO:0000256" key="7">
    <source>
        <dbReference type="ARBA" id="ARBA00022803"/>
    </source>
</evidence>
<evidence type="ECO:0000256" key="8">
    <source>
        <dbReference type="PROSITE-ProRule" id="PRU00339"/>
    </source>
</evidence>
<feature type="repeat" description="TPR" evidence="8">
    <location>
        <begin position="75"/>
        <end position="108"/>
    </location>
</feature>
<evidence type="ECO:0000313" key="11">
    <source>
        <dbReference type="EMBL" id="QCP53726.1"/>
    </source>
</evidence>
<comment type="similarity">
    <text evidence="2">Belongs to the glycosyltransferase 41 family. O-GlcNAc transferase subfamily.</text>
</comment>
<dbReference type="PANTHER" id="PTHR44835:SF1">
    <property type="entry name" value="PROTEIN O-GLCNAC TRANSFERASE"/>
    <property type="match status" value="1"/>
</dbReference>
<dbReference type="UniPathway" id="UPA00378"/>
<evidence type="ECO:0000256" key="4">
    <source>
        <dbReference type="ARBA" id="ARBA00022676"/>
    </source>
</evidence>
<accession>A0A4P8IZ30</accession>
<dbReference type="Pfam" id="PF13432">
    <property type="entry name" value="TPR_16"/>
    <property type="match status" value="2"/>
</dbReference>
<dbReference type="PROSITE" id="PS50005">
    <property type="entry name" value="TPR"/>
    <property type="match status" value="6"/>
</dbReference>
<evidence type="ECO:0000259" key="10">
    <source>
        <dbReference type="Pfam" id="PF13844"/>
    </source>
</evidence>
<gene>
    <name evidence="11" type="ORF">FAZ95_32455</name>
</gene>
<dbReference type="OrthoDB" id="101857at2"/>
<evidence type="ECO:0000256" key="5">
    <source>
        <dbReference type="ARBA" id="ARBA00022679"/>
    </source>
</evidence>
<feature type="domain" description="O-GlcNAc transferase C-terminal" evidence="10">
    <location>
        <begin position="609"/>
        <end position="781"/>
    </location>
</feature>
<dbReference type="Gene3D" id="1.25.40.10">
    <property type="entry name" value="Tetratricopeptide repeat domain"/>
    <property type="match status" value="5"/>
</dbReference>
<evidence type="ECO:0000256" key="2">
    <source>
        <dbReference type="ARBA" id="ARBA00005386"/>
    </source>
</evidence>
<evidence type="ECO:0000313" key="12">
    <source>
        <dbReference type="Proteomes" id="UP000298656"/>
    </source>
</evidence>
<evidence type="ECO:0000256" key="1">
    <source>
        <dbReference type="ARBA" id="ARBA00004922"/>
    </source>
</evidence>
<dbReference type="SUPFAM" id="SSF48452">
    <property type="entry name" value="TPR-like"/>
    <property type="match status" value="2"/>
</dbReference>
<feature type="compositionally biased region" description="Polar residues" evidence="9">
    <location>
        <begin position="803"/>
        <end position="812"/>
    </location>
</feature>
<feature type="region of interest" description="Disordered" evidence="9">
    <location>
        <begin position="799"/>
        <end position="823"/>
    </location>
</feature>
<dbReference type="PANTHER" id="PTHR44835">
    <property type="entry name" value="UDP-N-ACETYLGLUCOSAMINE--PEPTIDE N-ACETYLGLUCOSAMINYLTRANSFERASE SPINDLY-RELATED"/>
    <property type="match status" value="1"/>
</dbReference>
<keyword evidence="6" id="KW-0677">Repeat</keyword>
<dbReference type="EMBL" id="CP040078">
    <property type="protein sequence ID" value="QCP53726.1"/>
    <property type="molecule type" value="Genomic_DNA"/>
</dbReference>
<dbReference type="AlphaFoldDB" id="A0A4P8IZ30"/>
<organism evidence="11 12">
    <name type="scientific">Trinickia violacea</name>
    <dbReference type="NCBI Taxonomy" id="2571746"/>
    <lineage>
        <taxon>Bacteria</taxon>
        <taxon>Pseudomonadati</taxon>
        <taxon>Pseudomonadota</taxon>
        <taxon>Betaproteobacteria</taxon>
        <taxon>Burkholderiales</taxon>
        <taxon>Burkholderiaceae</taxon>
        <taxon>Trinickia</taxon>
    </lineage>
</organism>
<feature type="repeat" description="TPR" evidence="8">
    <location>
        <begin position="347"/>
        <end position="380"/>
    </location>
</feature>
<feature type="repeat" description="TPR" evidence="8">
    <location>
        <begin position="279"/>
        <end position="312"/>
    </location>
</feature>
<evidence type="ECO:0000256" key="6">
    <source>
        <dbReference type="ARBA" id="ARBA00022737"/>
    </source>
</evidence>
<dbReference type="Pfam" id="PF14559">
    <property type="entry name" value="TPR_19"/>
    <property type="match status" value="1"/>
</dbReference>
<dbReference type="InterPro" id="IPR011990">
    <property type="entry name" value="TPR-like_helical_dom_sf"/>
</dbReference>
<name>A0A4P8IZ30_9BURK</name>
<dbReference type="SMART" id="SM00028">
    <property type="entry name" value="TPR"/>
    <property type="match status" value="11"/>
</dbReference>
<feature type="repeat" description="TPR" evidence="8">
    <location>
        <begin position="313"/>
        <end position="346"/>
    </location>
</feature>
<keyword evidence="4" id="KW-0328">Glycosyltransferase</keyword>
<keyword evidence="7 8" id="KW-0802">TPR repeat</keyword>
<sequence>MSVDEPVNARFEAAKARHLAGDLAAAGVLYREVLAAEPNHHEAMFRTGILEWQSGRGGDALSWLDRAIEQQPDAVRYRFGKGQIFAALGRYDDAAAVYHSVLAQQPESVDAWFALGSMLQAKGEWPGAIDAYSAVLAREPQHLDALNNLGNCHRLRGELDAAEDAYRRALALRPDYASALANLATLIQARGRIDDAIALLREAVAAELGVAAHLVNLGVALGERRRFAEAAEALERALAIDARVPEAAYNLANILQALGRHREAAVQYGAAIALRADHADAYNNLGNVCQALGEYAAAAEAFDAAIRIRPSFVAAWNNAGNLARTLGHMDEAEARYRKALAVDAAHAVSHNNLGNVLKDTGALDEAVDCYRRALAHDPANVIAHSNLAYALTFQSEDGYAIRDECLRFAERHEAPYRVAGAARAALPAYANERAPSRRLRIGYVSADFRDHCQTLFTTPLFSHHDHAGFEIFCYSTVAQPDEYTRRLAAHADVWRDVGDLDDAPLAQRIRDDRIDILVDLTMHMANGRPLLFARRPAPVQAAWLAYPGTTGSGAIGYRLTDPWLDPQDAPNVDDQYSERSIRLPDSFWCYDPLTDALDVNPLPALETGRITFGCLNNTCKLTDHTLRLWAGVLALVRDARLVLMAAPGKARERLSARLAAHGIAPERVGFFAFRPRAAYLETYHEIDLALDTFPYNGHTTSLDAFWMGVPVVTRVGRTAVGRGGLSQLANLGLPELAAHSDDEYVRIAVQWANDRPRLASLRAGLRARMERSALMDGESFARGVEGAYRRMWGEWCAQPAVSDPSTGPSASMSGAIDATSGRS</sequence>
<dbReference type="Pfam" id="PF13844">
    <property type="entry name" value="Glyco_transf_41"/>
    <property type="match status" value="2"/>
</dbReference>
<dbReference type="Pfam" id="PF00515">
    <property type="entry name" value="TPR_1"/>
    <property type="match status" value="1"/>
</dbReference>
<dbReference type="Pfam" id="PF13428">
    <property type="entry name" value="TPR_14"/>
    <property type="match status" value="1"/>
</dbReference>
<dbReference type="GO" id="GO:0097363">
    <property type="term" value="F:protein O-acetylglucosaminyltransferase activity"/>
    <property type="evidence" value="ECO:0007669"/>
    <property type="project" value="UniProtKB-EC"/>
</dbReference>
<dbReference type="KEGG" id="tvl:FAZ95_32455"/>
<dbReference type="InterPro" id="IPR029489">
    <property type="entry name" value="OGT/SEC/SPY_C"/>
</dbReference>
<evidence type="ECO:0000256" key="9">
    <source>
        <dbReference type="SAM" id="MobiDB-lite"/>
    </source>
</evidence>
<feature type="domain" description="O-GlcNAc transferase C-terminal" evidence="10">
    <location>
        <begin position="430"/>
        <end position="591"/>
    </location>
</feature>
<proteinExistence type="inferred from homology"/>
<dbReference type="RefSeq" id="WP_137336495.1">
    <property type="nucleotide sequence ID" value="NZ_CP040078.1"/>
</dbReference>
<keyword evidence="12" id="KW-1185">Reference proteome</keyword>
<dbReference type="Gene3D" id="3.40.50.2000">
    <property type="entry name" value="Glycogen Phosphorylase B"/>
    <property type="match status" value="1"/>
</dbReference>
<dbReference type="InterPro" id="IPR051939">
    <property type="entry name" value="Glycosyltr_41/O-GlcNAc_trsf"/>
</dbReference>
<evidence type="ECO:0000256" key="3">
    <source>
        <dbReference type="ARBA" id="ARBA00011970"/>
    </source>
</evidence>
<dbReference type="Pfam" id="PF13181">
    <property type="entry name" value="TPR_8"/>
    <property type="match status" value="2"/>
</dbReference>
<comment type="pathway">
    <text evidence="1">Protein modification; protein glycosylation.</text>
</comment>
<protein>
    <recommendedName>
        <fullName evidence="3">protein O-GlcNAc transferase</fullName>
        <ecNumber evidence="3">2.4.1.255</ecNumber>
    </recommendedName>
</protein>
<keyword evidence="5" id="KW-0808">Transferase</keyword>
<reference evidence="11 12" key="1">
    <citation type="submission" date="2019-05" db="EMBL/GenBank/DDBJ databases">
        <title>Burkholderia sp. DHOD12, isolated from subtropical forest soil.</title>
        <authorList>
            <person name="Gao Z.-H."/>
            <person name="Qiu L.-H."/>
        </authorList>
    </citation>
    <scope>NUCLEOTIDE SEQUENCE [LARGE SCALE GENOMIC DNA]</scope>
    <source>
        <strain evidence="11 12">DHOD12</strain>
    </source>
</reference>